<keyword evidence="4" id="KW-0805">Transcription regulation</keyword>
<dbReference type="Pfam" id="PF00072">
    <property type="entry name" value="Response_reg"/>
    <property type="match status" value="1"/>
</dbReference>
<feature type="DNA-binding region" description="OmpR/PhoB-type" evidence="9">
    <location>
        <begin position="121"/>
        <end position="219"/>
    </location>
</feature>
<dbReference type="GeneID" id="97994345"/>
<dbReference type="AlphaFoldDB" id="A0A3E2B793"/>
<evidence type="ECO:0000259" key="10">
    <source>
        <dbReference type="PROSITE" id="PS50110"/>
    </source>
</evidence>
<evidence type="ECO:0000256" key="7">
    <source>
        <dbReference type="ARBA" id="ARBA00024867"/>
    </source>
</evidence>
<feature type="modified residue" description="4-aspartylphosphate" evidence="8">
    <location>
        <position position="47"/>
    </location>
</feature>
<evidence type="ECO:0000256" key="8">
    <source>
        <dbReference type="PROSITE-ProRule" id="PRU00169"/>
    </source>
</evidence>
<comment type="caution">
    <text evidence="12">The sequence shown here is derived from an EMBL/GenBank/DDBJ whole genome shotgun (WGS) entry which is preliminary data.</text>
</comment>
<dbReference type="GO" id="GO:0005829">
    <property type="term" value="C:cytosol"/>
    <property type="evidence" value="ECO:0007669"/>
    <property type="project" value="TreeGrafter"/>
</dbReference>
<evidence type="ECO:0000256" key="5">
    <source>
        <dbReference type="ARBA" id="ARBA00023125"/>
    </source>
</evidence>
<proteinExistence type="predicted"/>
<feature type="domain" description="Response regulatory" evidence="10">
    <location>
        <begin position="1"/>
        <end position="111"/>
    </location>
</feature>
<dbReference type="SUPFAM" id="SSF52172">
    <property type="entry name" value="CheY-like"/>
    <property type="match status" value="1"/>
</dbReference>
<dbReference type="Gene3D" id="3.40.50.2300">
    <property type="match status" value="1"/>
</dbReference>
<evidence type="ECO:0000256" key="4">
    <source>
        <dbReference type="ARBA" id="ARBA00023015"/>
    </source>
</evidence>
<dbReference type="PANTHER" id="PTHR48111">
    <property type="entry name" value="REGULATOR OF RPOS"/>
    <property type="match status" value="1"/>
</dbReference>
<keyword evidence="5 9" id="KW-0238">DNA-binding</keyword>
<dbReference type="CDD" id="cd00383">
    <property type="entry name" value="trans_reg_C"/>
    <property type="match status" value="1"/>
</dbReference>
<dbReference type="Proteomes" id="UP000260649">
    <property type="component" value="Unassembled WGS sequence"/>
</dbReference>
<dbReference type="InterPro" id="IPR001867">
    <property type="entry name" value="OmpR/PhoB-type_DNA-bd"/>
</dbReference>
<evidence type="ECO:0000256" key="6">
    <source>
        <dbReference type="ARBA" id="ARBA00023163"/>
    </source>
</evidence>
<dbReference type="RefSeq" id="WP_117141571.1">
    <property type="nucleotide sequence ID" value="NZ_CAKXKJ010000002.1"/>
</dbReference>
<evidence type="ECO:0000256" key="9">
    <source>
        <dbReference type="PROSITE-ProRule" id="PRU01091"/>
    </source>
</evidence>
<dbReference type="InterPro" id="IPR039420">
    <property type="entry name" value="WalR-like"/>
</dbReference>
<evidence type="ECO:0000313" key="13">
    <source>
        <dbReference type="Proteomes" id="UP000260649"/>
    </source>
</evidence>
<dbReference type="FunFam" id="1.10.10.10:FF:000018">
    <property type="entry name" value="DNA-binding response regulator ResD"/>
    <property type="match status" value="1"/>
</dbReference>
<protein>
    <recommendedName>
        <fullName evidence="1">Stage 0 sporulation protein A homolog</fullName>
    </recommendedName>
</protein>
<dbReference type="PROSITE" id="PS51755">
    <property type="entry name" value="OMPR_PHOB"/>
    <property type="match status" value="1"/>
</dbReference>
<dbReference type="GO" id="GO:0000156">
    <property type="term" value="F:phosphorelay response regulator activity"/>
    <property type="evidence" value="ECO:0007669"/>
    <property type="project" value="TreeGrafter"/>
</dbReference>
<dbReference type="Pfam" id="PF00486">
    <property type="entry name" value="Trans_reg_C"/>
    <property type="match status" value="1"/>
</dbReference>
<dbReference type="InterPro" id="IPR011006">
    <property type="entry name" value="CheY-like_superfamily"/>
</dbReference>
<dbReference type="Gene3D" id="6.10.250.690">
    <property type="match status" value="1"/>
</dbReference>
<dbReference type="CDD" id="cd17574">
    <property type="entry name" value="REC_OmpR"/>
    <property type="match status" value="1"/>
</dbReference>
<dbReference type="PROSITE" id="PS50110">
    <property type="entry name" value="RESPONSE_REGULATORY"/>
    <property type="match status" value="1"/>
</dbReference>
<dbReference type="GO" id="GO:0000976">
    <property type="term" value="F:transcription cis-regulatory region binding"/>
    <property type="evidence" value="ECO:0007669"/>
    <property type="project" value="TreeGrafter"/>
</dbReference>
<comment type="function">
    <text evidence="7">May play the central regulatory role in sporulation. It may be an element of the effector pathway responsible for the activation of sporulation genes in response to nutritional stress. Spo0A may act in concert with spo0H (a sigma factor) to control the expression of some genes that are critical to the sporulation process.</text>
</comment>
<reference evidence="12 13" key="1">
    <citation type="submission" date="2018-07" db="EMBL/GenBank/DDBJ databases">
        <title>GABA Modulating Bacteria of the Human Gut Microbiota.</title>
        <authorList>
            <person name="Strandwitz P."/>
            <person name="Kim K.H."/>
            <person name="Terekhova D."/>
            <person name="Liu J.K."/>
            <person name="Sharma A."/>
            <person name="Levering J."/>
            <person name="Mcdonald D."/>
            <person name="Dietrich D."/>
            <person name="Ramadhar T.R."/>
            <person name="Lekbua A."/>
            <person name="Mroue N."/>
            <person name="Liston C."/>
            <person name="Stewart E.J."/>
            <person name="Dubin M.J."/>
            <person name="Zengler K."/>
            <person name="Knight R."/>
            <person name="Gilbert J.A."/>
            <person name="Clardy J."/>
            <person name="Lewis K."/>
        </authorList>
    </citation>
    <scope>NUCLEOTIDE SEQUENCE [LARGE SCALE GENOMIC DNA]</scope>
    <source>
        <strain evidence="12 13">KLE1738</strain>
    </source>
</reference>
<dbReference type="EMBL" id="QQRQ01000001">
    <property type="protein sequence ID" value="RFT07864.1"/>
    <property type="molecule type" value="Genomic_DNA"/>
</dbReference>
<dbReference type="OrthoDB" id="9790442at2"/>
<dbReference type="GO" id="GO:0032993">
    <property type="term" value="C:protein-DNA complex"/>
    <property type="evidence" value="ECO:0007669"/>
    <property type="project" value="TreeGrafter"/>
</dbReference>
<keyword evidence="13" id="KW-1185">Reference proteome</keyword>
<organism evidence="12 13">
    <name type="scientific">Evtepia gabavorous</name>
    <dbReference type="NCBI Taxonomy" id="2211183"/>
    <lineage>
        <taxon>Bacteria</taxon>
        <taxon>Bacillati</taxon>
        <taxon>Bacillota</taxon>
        <taxon>Clostridia</taxon>
        <taxon>Eubacteriales</taxon>
        <taxon>Evtepia</taxon>
    </lineage>
</organism>
<evidence type="ECO:0000256" key="3">
    <source>
        <dbReference type="ARBA" id="ARBA00023012"/>
    </source>
</evidence>
<name>A0A3E2B793_9FIRM</name>
<dbReference type="SMART" id="SM00448">
    <property type="entry name" value="REC"/>
    <property type="match status" value="1"/>
</dbReference>
<dbReference type="PANTHER" id="PTHR48111:SF2">
    <property type="entry name" value="RESPONSE REGULATOR SAER"/>
    <property type="match status" value="1"/>
</dbReference>
<feature type="domain" description="OmpR/PhoB-type" evidence="11">
    <location>
        <begin position="121"/>
        <end position="219"/>
    </location>
</feature>
<sequence length="219" mass="24673">MIVDDEPGIVDVVQRYFALSGYEVIAAQSGEEALKKISCRPDLILLDINMPGLNGLEVCARIRAHVSCPILFLTARIERSDKIVGFQAGGDDYIVKPFDMEVLGARVEAHLRREQRRTTSVTVRFFGELAVDYTGRTVSIRGEAVKLSKREFDIVELLSMHQGQVFDRERIYEIVWGMDGDGSSGTVIEHIRKVRAKLSAKTLHNYIETVWGVGYRWNG</sequence>
<dbReference type="SMART" id="SM00862">
    <property type="entry name" value="Trans_reg_C"/>
    <property type="match status" value="1"/>
</dbReference>
<keyword evidence="2 8" id="KW-0597">Phosphoprotein</keyword>
<evidence type="ECO:0000259" key="11">
    <source>
        <dbReference type="PROSITE" id="PS51755"/>
    </source>
</evidence>
<dbReference type="Gene3D" id="1.10.10.10">
    <property type="entry name" value="Winged helix-like DNA-binding domain superfamily/Winged helix DNA-binding domain"/>
    <property type="match status" value="1"/>
</dbReference>
<evidence type="ECO:0000256" key="1">
    <source>
        <dbReference type="ARBA" id="ARBA00018672"/>
    </source>
</evidence>
<evidence type="ECO:0000313" key="12">
    <source>
        <dbReference type="EMBL" id="RFT07864.1"/>
    </source>
</evidence>
<keyword evidence="6" id="KW-0804">Transcription</keyword>
<gene>
    <name evidence="12" type="ORF">DV520_01175</name>
</gene>
<dbReference type="GO" id="GO:0006355">
    <property type="term" value="P:regulation of DNA-templated transcription"/>
    <property type="evidence" value="ECO:0007669"/>
    <property type="project" value="InterPro"/>
</dbReference>
<accession>A0A3E2B793</accession>
<keyword evidence="3" id="KW-0902">Two-component regulatory system</keyword>
<evidence type="ECO:0000256" key="2">
    <source>
        <dbReference type="ARBA" id="ARBA00022553"/>
    </source>
</evidence>
<dbReference type="InterPro" id="IPR001789">
    <property type="entry name" value="Sig_transdc_resp-reg_receiver"/>
</dbReference>
<dbReference type="InterPro" id="IPR036388">
    <property type="entry name" value="WH-like_DNA-bd_sf"/>
</dbReference>